<keyword evidence="5 15" id="KW-0328">Glycosyltransferase</keyword>
<dbReference type="GO" id="GO:0000139">
    <property type="term" value="C:Golgi membrane"/>
    <property type="evidence" value="ECO:0000318"/>
    <property type="project" value="GO_Central"/>
</dbReference>
<dbReference type="GO" id="GO:0008194">
    <property type="term" value="F:UDP-glycosyltransferase activity"/>
    <property type="evidence" value="ECO:0000318"/>
    <property type="project" value="GO_Central"/>
</dbReference>
<evidence type="ECO:0000256" key="5">
    <source>
        <dbReference type="ARBA" id="ARBA00022676"/>
    </source>
</evidence>
<evidence type="ECO:0000256" key="13">
    <source>
        <dbReference type="ARBA" id="ARBA00023180"/>
    </source>
</evidence>
<keyword evidence="10 15" id="KW-1133">Transmembrane helix</keyword>
<protein>
    <recommendedName>
        <fullName evidence="15">Hexosyltransferase</fullName>
        <ecNumber evidence="15">2.4.1.-</ecNumber>
    </recommendedName>
</protein>
<comment type="pathway">
    <text evidence="3">Protein modification; protein glycosylation.</text>
</comment>
<reference evidence="17" key="1">
    <citation type="journal article" date="2002" name="Science">
        <title>The draft genome of Ciona intestinalis: insights into chordate and vertebrate origins.</title>
        <authorList>
            <person name="Dehal P."/>
            <person name="Satou Y."/>
            <person name="Campbell R.K."/>
            <person name="Chapman J."/>
            <person name="Degnan B."/>
            <person name="De Tomaso A."/>
            <person name="Davidson B."/>
            <person name="Di Gregorio A."/>
            <person name="Gelpke M."/>
            <person name="Goodstein D.M."/>
            <person name="Harafuji N."/>
            <person name="Hastings K.E."/>
            <person name="Ho I."/>
            <person name="Hotta K."/>
            <person name="Huang W."/>
            <person name="Kawashima T."/>
            <person name="Lemaire P."/>
            <person name="Martinez D."/>
            <person name="Meinertzhagen I.A."/>
            <person name="Necula S."/>
            <person name="Nonaka M."/>
            <person name="Putnam N."/>
            <person name="Rash S."/>
            <person name="Saiga H."/>
            <person name="Satake M."/>
            <person name="Terry A."/>
            <person name="Yamada L."/>
            <person name="Wang H.G."/>
            <person name="Awazu S."/>
            <person name="Azumi K."/>
            <person name="Boore J."/>
            <person name="Branno M."/>
            <person name="Chin-Bow S."/>
            <person name="DeSantis R."/>
            <person name="Doyle S."/>
            <person name="Francino P."/>
            <person name="Keys D.N."/>
            <person name="Haga S."/>
            <person name="Hayashi H."/>
            <person name="Hino K."/>
            <person name="Imai K.S."/>
            <person name="Inaba K."/>
            <person name="Kano S."/>
            <person name="Kobayashi K."/>
            <person name="Kobayashi M."/>
            <person name="Lee B.I."/>
            <person name="Makabe K.W."/>
            <person name="Manohar C."/>
            <person name="Matassi G."/>
            <person name="Medina M."/>
            <person name="Mochizuki Y."/>
            <person name="Mount S."/>
            <person name="Morishita T."/>
            <person name="Miura S."/>
            <person name="Nakayama A."/>
            <person name="Nishizaka S."/>
            <person name="Nomoto H."/>
            <person name="Ohta F."/>
            <person name="Oishi K."/>
            <person name="Rigoutsos I."/>
            <person name="Sano M."/>
            <person name="Sasaki A."/>
            <person name="Sasakura Y."/>
            <person name="Shoguchi E."/>
            <person name="Shin-i T."/>
            <person name="Spagnuolo A."/>
            <person name="Stainier D."/>
            <person name="Suzuki M.M."/>
            <person name="Tassy O."/>
            <person name="Takatori N."/>
            <person name="Tokuoka M."/>
            <person name="Yagi K."/>
            <person name="Yoshizaki F."/>
            <person name="Wada S."/>
            <person name="Zhang C."/>
            <person name="Hyatt P.D."/>
            <person name="Larimer F."/>
            <person name="Detter C."/>
            <person name="Doggett N."/>
            <person name="Glavina T."/>
            <person name="Hawkins T."/>
            <person name="Richardson P."/>
            <person name="Lucas S."/>
            <person name="Kohara Y."/>
            <person name="Levine M."/>
            <person name="Satoh N."/>
            <person name="Rokhsar D.S."/>
        </authorList>
    </citation>
    <scope>NUCLEOTIDE SEQUENCE [LARGE SCALE GENOMIC DNA]</scope>
</reference>
<reference evidence="16" key="3">
    <citation type="submission" date="2025-08" db="UniProtKB">
        <authorList>
            <consortium name="Ensembl"/>
        </authorList>
    </citation>
    <scope>IDENTIFICATION</scope>
</reference>
<evidence type="ECO:0000256" key="11">
    <source>
        <dbReference type="ARBA" id="ARBA00023034"/>
    </source>
</evidence>
<dbReference type="GO" id="GO:0006493">
    <property type="term" value="P:protein O-linked glycosylation"/>
    <property type="evidence" value="ECO:0000318"/>
    <property type="project" value="GO_Central"/>
</dbReference>
<keyword evidence="9 15" id="KW-0735">Signal-anchor</keyword>
<dbReference type="Gene3D" id="3.90.550.50">
    <property type="match status" value="1"/>
</dbReference>
<keyword evidence="12 15" id="KW-0472">Membrane</keyword>
<evidence type="ECO:0000256" key="1">
    <source>
        <dbReference type="ARBA" id="ARBA00004240"/>
    </source>
</evidence>
<keyword evidence="13" id="KW-0325">Glycoprotein</keyword>
<dbReference type="PANTHER" id="PTHR11214">
    <property type="entry name" value="BETA-1,3-N-ACETYLGLUCOSAMINYLTRANSFERASE"/>
    <property type="match status" value="1"/>
</dbReference>
<evidence type="ECO:0000313" key="16">
    <source>
        <dbReference type="Ensembl" id="ENSCINP00000036248.1"/>
    </source>
</evidence>
<dbReference type="OMA" id="GKWAEHD"/>
<comment type="similarity">
    <text evidence="4 15">Belongs to the glycosyltransferase 31 family.</text>
</comment>
<accession>H2Y2W3</accession>
<dbReference type="Proteomes" id="UP000008144">
    <property type="component" value="Chromosome 4"/>
</dbReference>
<keyword evidence="8" id="KW-0256">Endoplasmic reticulum</keyword>
<evidence type="ECO:0000256" key="14">
    <source>
        <dbReference type="ARBA" id="ARBA00047667"/>
    </source>
</evidence>
<sequence length="481" mass="55187">VGQLFYICTVIAFVAVLICIWKFDGKQKSVFLLNEERTSYKLVLGILSARDHFKERQVIRETWMKLVTQSSSLKNKVLVKFVLGEKDCEIPPAYRADIYSCQKVPSSNSLAIESLTQCNFGKYEKVFKLVAIDFVVKHTVVLTGLSLFKETVKWCDKQSIRVELRDLAKNEVVTFSEFQKSDFDSNSCFVTQDVENYILPKGFYGTIVVYCPDSMQKQAGDIHLIINVIKYGYNDEDASDMLGFPVELYDHIIPALFQFYLQDGNSIKALKAEKKKQFDVWKEKNRKIDIKLKKEVSLHKDVLLVPNTDVYRNLPLKLLAFFKWTAENIHCEFIGKIDDDSFVDINNILQVIKRSGVKENSWFGSFRADIPVARWGKWAELSYTANIYPAFAYGGGYVITSDIALWLERNAKMLHSYQGEDVSMGIWLAALKPKLLPDKMWFVNADCNQYMLVSSQLNSTAITWMWGNKEKCGNPCQCDVT</sequence>
<dbReference type="EMBL" id="EAAA01001989">
    <property type="status" value="NOT_ANNOTATED_CDS"/>
    <property type="molecule type" value="Genomic_DNA"/>
</dbReference>
<dbReference type="GO" id="GO:0005783">
    <property type="term" value="C:endoplasmic reticulum"/>
    <property type="evidence" value="ECO:0007669"/>
    <property type="project" value="UniProtKB-SubCell"/>
</dbReference>
<proteinExistence type="inferred from homology"/>
<evidence type="ECO:0000256" key="9">
    <source>
        <dbReference type="ARBA" id="ARBA00022968"/>
    </source>
</evidence>
<comment type="subcellular location">
    <subcellularLocation>
        <location evidence="1">Endoplasmic reticulum</location>
    </subcellularLocation>
    <subcellularLocation>
        <location evidence="2 15">Golgi apparatus membrane</location>
        <topology evidence="2 15">Single-pass type II membrane protein</topology>
    </subcellularLocation>
</comment>
<dbReference type="STRING" id="7719.ENSCINP00000036248"/>
<keyword evidence="6" id="KW-0808">Transferase</keyword>
<evidence type="ECO:0000256" key="6">
    <source>
        <dbReference type="ARBA" id="ARBA00022679"/>
    </source>
</evidence>
<evidence type="ECO:0000256" key="8">
    <source>
        <dbReference type="ARBA" id="ARBA00022824"/>
    </source>
</evidence>
<evidence type="ECO:0000256" key="3">
    <source>
        <dbReference type="ARBA" id="ARBA00004922"/>
    </source>
</evidence>
<keyword evidence="7 15" id="KW-0812">Transmembrane</keyword>
<evidence type="ECO:0000256" key="4">
    <source>
        <dbReference type="ARBA" id="ARBA00008661"/>
    </source>
</evidence>
<keyword evidence="17" id="KW-1185">Reference proteome</keyword>
<name>H2Y2W3_CIOIN</name>
<comment type="catalytic activity">
    <reaction evidence="14">
        <text>3-O-(N-acetyl-beta-D-glucosaminyl-(1-&gt;4)-alpha-D-mannosyl)-L-threonyl-[protein] + UDP-N-acetyl-alpha-D-galactosamine = 3-O-[beta-D-GalNAc-(1-&gt;3)-beta-D-GlcNAc-(1-&gt;4)-alpha-D-Man]-L-Thr-[protein] + UDP + H(+)</text>
        <dbReference type="Rhea" id="RHEA:37667"/>
        <dbReference type="Rhea" id="RHEA-COMP:13308"/>
        <dbReference type="Rhea" id="RHEA-COMP:13618"/>
        <dbReference type="ChEBI" id="CHEBI:15378"/>
        <dbReference type="ChEBI" id="CHEBI:58223"/>
        <dbReference type="ChEBI" id="CHEBI:67138"/>
        <dbReference type="ChEBI" id="CHEBI:136709"/>
        <dbReference type="ChEBI" id="CHEBI:137540"/>
        <dbReference type="EC" id="2.4.1.313"/>
    </reaction>
</comment>
<dbReference type="PANTHER" id="PTHR11214:SF219">
    <property type="entry name" value="UDP-GALNAC:BETA-1,3-N-ACETYLGALACTOSAMINYLTRANSFERASE 2"/>
    <property type="match status" value="1"/>
</dbReference>
<reference evidence="16" key="2">
    <citation type="journal article" date="2008" name="Genome Biol.">
        <title>Improved genome assembly and evidence-based global gene model set for the chordate Ciona intestinalis: new insight into intron and operon populations.</title>
        <authorList>
            <person name="Satou Y."/>
            <person name="Mineta K."/>
            <person name="Ogasawara M."/>
            <person name="Sasakura Y."/>
            <person name="Shoguchi E."/>
            <person name="Ueno K."/>
            <person name="Yamada L."/>
            <person name="Matsumoto J."/>
            <person name="Wasserscheid J."/>
            <person name="Dewar K."/>
            <person name="Wiley G.B."/>
            <person name="Macmil S.L."/>
            <person name="Roe B.A."/>
            <person name="Zeller R.W."/>
            <person name="Hastings K.E."/>
            <person name="Lemaire P."/>
            <person name="Lindquist E."/>
            <person name="Endo T."/>
            <person name="Hotta K."/>
            <person name="Inaba K."/>
        </authorList>
    </citation>
    <scope>NUCLEOTIDE SEQUENCE [LARGE SCALE GENOMIC DNA]</scope>
    <source>
        <strain evidence="16">wild type</strain>
    </source>
</reference>
<dbReference type="Ensembl" id="ENSCINT00000032874.1">
    <property type="protein sequence ID" value="ENSCINP00000036248.1"/>
    <property type="gene ID" value="ENSCING00000005092.3"/>
</dbReference>
<evidence type="ECO:0000256" key="10">
    <source>
        <dbReference type="ARBA" id="ARBA00022989"/>
    </source>
</evidence>
<dbReference type="Pfam" id="PF01762">
    <property type="entry name" value="Galactosyl_T"/>
    <property type="match status" value="1"/>
</dbReference>
<evidence type="ECO:0000256" key="2">
    <source>
        <dbReference type="ARBA" id="ARBA00004323"/>
    </source>
</evidence>
<dbReference type="EC" id="2.4.1.-" evidence="15"/>
<dbReference type="GeneTree" id="ENSGT00940000156562"/>
<evidence type="ECO:0000256" key="7">
    <source>
        <dbReference type="ARBA" id="ARBA00022692"/>
    </source>
</evidence>
<dbReference type="AlphaFoldDB" id="H2Y2W3"/>
<evidence type="ECO:0000256" key="15">
    <source>
        <dbReference type="RuleBase" id="RU363063"/>
    </source>
</evidence>
<dbReference type="InterPro" id="IPR002659">
    <property type="entry name" value="Glyco_trans_31"/>
</dbReference>
<organism evidence="16 17">
    <name type="scientific">Ciona intestinalis</name>
    <name type="common">Transparent sea squirt</name>
    <name type="synonym">Ascidia intestinalis</name>
    <dbReference type="NCBI Taxonomy" id="7719"/>
    <lineage>
        <taxon>Eukaryota</taxon>
        <taxon>Metazoa</taxon>
        <taxon>Chordata</taxon>
        <taxon>Tunicata</taxon>
        <taxon>Ascidiacea</taxon>
        <taxon>Phlebobranchia</taxon>
        <taxon>Cionidae</taxon>
        <taxon>Ciona</taxon>
    </lineage>
</organism>
<feature type="transmembrane region" description="Helical" evidence="15">
    <location>
        <begin position="5"/>
        <end position="23"/>
    </location>
</feature>
<evidence type="ECO:0000256" key="12">
    <source>
        <dbReference type="ARBA" id="ARBA00023136"/>
    </source>
</evidence>
<keyword evidence="11 15" id="KW-0333">Golgi apparatus</keyword>
<dbReference type="GO" id="GO:0016758">
    <property type="term" value="F:hexosyltransferase activity"/>
    <property type="evidence" value="ECO:0007669"/>
    <property type="project" value="InterPro"/>
</dbReference>
<dbReference type="InParanoid" id="H2Y2W3"/>
<evidence type="ECO:0000313" key="17">
    <source>
        <dbReference type="Proteomes" id="UP000008144"/>
    </source>
</evidence>
<reference evidence="16" key="4">
    <citation type="submission" date="2025-09" db="UniProtKB">
        <authorList>
            <consortium name="Ensembl"/>
        </authorList>
    </citation>
    <scope>IDENTIFICATION</scope>
</reference>